<feature type="transmembrane region" description="Helical" evidence="1">
    <location>
        <begin position="7"/>
        <end position="28"/>
    </location>
</feature>
<dbReference type="RefSeq" id="WP_242761697.1">
    <property type="nucleotide sequence ID" value="NZ_JALDAY010000002.1"/>
</dbReference>
<reference evidence="2" key="1">
    <citation type="submission" date="2022-03" db="EMBL/GenBank/DDBJ databases">
        <title>Streptomyces 7R015 and 7R016 isolated from Barleria lupulina in Thailand.</title>
        <authorList>
            <person name="Kanchanasin P."/>
            <person name="Phongsopitanun W."/>
            <person name="Tanasupawat S."/>
        </authorList>
    </citation>
    <scope>NUCLEOTIDE SEQUENCE</scope>
    <source>
        <strain evidence="2">7R015</strain>
    </source>
</reference>
<organism evidence="2 3">
    <name type="scientific">Streptomyces cylindrosporus</name>
    <dbReference type="NCBI Taxonomy" id="2927583"/>
    <lineage>
        <taxon>Bacteria</taxon>
        <taxon>Bacillati</taxon>
        <taxon>Actinomycetota</taxon>
        <taxon>Actinomycetes</taxon>
        <taxon>Kitasatosporales</taxon>
        <taxon>Streptomycetaceae</taxon>
        <taxon>Streptomyces</taxon>
    </lineage>
</organism>
<name>A0ABS9Y0H1_9ACTN</name>
<evidence type="ECO:0000313" key="2">
    <source>
        <dbReference type="EMBL" id="MCI3270524.1"/>
    </source>
</evidence>
<accession>A0ABS9Y0H1</accession>
<keyword evidence="3" id="KW-1185">Reference proteome</keyword>
<gene>
    <name evidence="2" type="ORF">MQP27_05270</name>
</gene>
<keyword evidence="1" id="KW-1133">Transmembrane helix</keyword>
<evidence type="ECO:0000313" key="3">
    <source>
        <dbReference type="Proteomes" id="UP001165269"/>
    </source>
</evidence>
<sequence length="71" mass="7191">MENTRLVRLLTIGLVMMAAALIAVVAAWCTRATGAGWPEVLRSGAVAFGGTIGTCAALVALYRAIGGDGGR</sequence>
<evidence type="ECO:0000256" key="1">
    <source>
        <dbReference type="SAM" id="Phobius"/>
    </source>
</evidence>
<dbReference type="EMBL" id="JALDAY010000002">
    <property type="protein sequence ID" value="MCI3270524.1"/>
    <property type="molecule type" value="Genomic_DNA"/>
</dbReference>
<protein>
    <submittedName>
        <fullName evidence="2">Uncharacterized protein</fullName>
    </submittedName>
</protein>
<proteinExistence type="predicted"/>
<feature type="transmembrane region" description="Helical" evidence="1">
    <location>
        <begin position="40"/>
        <end position="62"/>
    </location>
</feature>
<keyword evidence="1" id="KW-0812">Transmembrane</keyword>
<keyword evidence="1" id="KW-0472">Membrane</keyword>
<dbReference type="Proteomes" id="UP001165269">
    <property type="component" value="Unassembled WGS sequence"/>
</dbReference>
<comment type="caution">
    <text evidence="2">The sequence shown here is derived from an EMBL/GenBank/DDBJ whole genome shotgun (WGS) entry which is preliminary data.</text>
</comment>